<dbReference type="EMBL" id="CAJNNV010000741">
    <property type="protein sequence ID" value="CAE8583454.1"/>
    <property type="molecule type" value="Genomic_DNA"/>
</dbReference>
<feature type="domain" description="RNA-editing substrate-binding complex 6 protein" evidence="2">
    <location>
        <begin position="16"/>
        <end position="135"/>
    </location>
</feature>
<dbReference type="InterPro" id="IPR050870">
    <property type="entry name" value="FAST_kinase"/>
</dbReference>
<evidence type="ECO:0000259" key="2">
    <source>
        <dbReference type="Pfam" id="PF26188"/>
    </source>
</evidence>
<evidence type="ECO:0000313" key="4">
    <source>
        <dbReference type="Proteomes" id="UP000654075"/>
    </source>
</evidence>
<evidence type="ECO:0000313" key="3">
    <source>
        <dbReference type="EMBL" id="CAE8583454.1"/>
    </source>
</evidence>
<dbReference type="Pfam" id="PF26188">
    <property type="entry name" value="RESC6"/>
    <property type="match status" value="1"/>
</dbReference>
<dbReference type="AlphaFoldDB" id="A0A813D556"/>
<evidence type="ECO:0000256" key="1">
    <source>
        <dbReference type="SAM" id="MobiDB-lite"/>
    </source>
</evidence>
<feature type="region of interest" description="Disordered" evidence="1">
    <location>
        <begin position="323"/>
        <end position="356"/>
    </location>
</feature>
<dbReference type="GO" id="GO:0003723">
    <property type="term" value="F:RNA binding"/>
    <property type="evidence" value="ECO:0007669"/>
    <property type="project" value="TreeGrafter"/>
</dbReference>
<dbReference type="InterPro" id="IPR058917">
    <property type="entry name" value="RESC6_dom"/>
</dbReference>
<organism evidence="3 4">
    <name type="scientific">Polarella glacialis</name>
    <name type="common">Dinoflagellate</name>
    <dbReference type="NCBI Taxonomy" id="89957"/>
    <lineage>
        <taxon>Eukaryota</taxon>
        <taxon>Sar</taxon>
        <taxon>Alveolata</taxon>
        <taxon>Dinophyceae</taxon>
        <taxon>Suessiales</taxon>
        <taxon>Suessiaceae</taxon>
        <taxon>Polarella</taxon>
    </lineage>
</organism>
<proteinExistence type="predicted"/>
<feature type="compositionally biased region" description="Polar residues" evidence="1">
    <location>
        <begin position="325"/>
        <end position="335"/>
    </location>
</feature>
<dbReference type="GO" id="GO:0035770">
    <property type="term" value="C:ribonucleoprotein granule"/>
    <property type="evidence" value="ECO:0007669"/>
    <property type="project" value="TreeGrafter"/>
</dbReference>
<comment type="caution">
    <text evidence="3">The sequence shown here is derived from an EMBL/GenBank/DDBJ whole genome shotgun (WGS) entry which is preliminary data.</text>
</comment>
<dbReference type="GO" id="GO:0000963">
    <property type="term" value="P:mitochondrial RNA processing"/>
    <property type="evidence" value="ECO:0007669"/>
    <property type="project" value="TreeGrafter"/>
</dbReference>
<reference evidence="3" key="1">
    <citation type="submission" date="2021-02" db="EMBL/GenBank/DDBJ databases">
        <authorList>
            <person name="Dougan E. K."/>
            <person name="Rhodes N."/>
            <person name="Thang M."/>
            <person name="Chan C."/>
        </authorList>
    </citation>
    <scope>NUCLEOTIDE SEQUENCE</scope>
</reference>
<dbReference type="PANTHER" id="PTHR21228:SF40">
    <property type="entry name" value="LD45607P"/>
    <property type="match status" value="1"/>
</dbReference>
<dbReference type="OrthoDB" id="442600at2759"/>
<name>A0A813D556_POLGL</name>
<dbReference type="PANTHER" id="PTHR21228">
    <property type="entry name" value="FAST LEU-RICH DOMAIN-CONTAINING"/>
    <property type="match status" value="1"/>
</dbReference>
<dbReference type="Proteomes" id="UP000654075">
    <property type="component" value="Unassembled WGS sequence"/>
</dbReference>
<dbReference type="GO" id="GO:0005759">
    <property type="term" value="C:mitochondrial matrix"/>
    <property type="evidence" value="ECO:0007669"/>
    <property type="project" value="TreeGrafter"/>
</dbReference>
<keyword evidence="4" id="KW-1185">Reference proteome</keyword>
<dbReference type="GO" id="GO:0044528">
    <property type="term" value="P:regulation of mitochondrial mRNA stability"/>
    <property type="evidence" value="ECO:0007669"/>
    <property type="project" value="TreeGrafter"/>
</dbReference>
<protein>
    <recommendedName>
        <fullName evidence="2">RNA-editing substrate-binding complex 6 protein domain-containing protein</fullName>
    </recommendedName>
</protein>
<accession>A0A813D556</accession>
<gene>
    <name evidence="3" type="ORF">PGLA1383_LOCUS2420</name>
</gene>
<sequence>MCHALSKSANLGIDCTPRDLESIAWAFARLGIEKEALMGAISEAAMQRIHDFRPMDLANLAWAFATLGLPDEPFMRVLAAEVIKQVSEFSSQALSHTAWAFSVLNCALPELMDAISAQVSARVGELEVQHIAVLLDARLSCQDALGRRMGAMIRQFLQAFPKSEEERRGPAYPKFLRILQVDNFGFLGNQFLLEMLGIHKADAKFRRRASEQVRQYIRQNNDVLKTLTTQDVLHNRVCSFTEYRLRIPRAAQADPDCATSVPLVGVMLRDNGYWTASATRGGKCRWLKAAQCVKVGALVDRTLCSEFQTLEELCDCIEKAARGSLGSSGSEQRATVQGGVKQKSFPRRLASPALEP</sequence>